<dbReference type="Proteomes" id="UP001152604">
    <property type="component" value="Unassembled WGS sequence"/>
</dbReference>
<name>A0ABM9E2A7_9HYPH</name>
<evidence type="ECO:0000256" key="3">
    <source>
        <dbReference type="ARBA" id="ARBA00022723"/>
    </source>
</evidence>
<keyword evidence="6" id="KW-0411">Iron-sulfur</keyword>
<evidence type="ECO:0000259" key="7">
    <source>
        <dbReference type="PROSITE" id="PS51296"/>
    </source>
</evidence>
<dbReference type="EMBL" id="CAKXZS010000024">
    <property type="protein sequence ID" value="CAH2403209.1"/>
    <property type="molecule type" value="Genomic_DNA"/>
</dbReference>
<keyword evidence="8" id="KW-0223">Dioxygenase</keyword>
<keyword evidence="2" id="KW-0001">2Fe-2S</keyword>
<evidence type="ECO:0000256" key="2">
    <source>
        <dbReference type="ARBA" id="ARBA00022714"/>
    </source>
</evidence>
<dbReference type="GO" id="GO:0051213">
    <property type="term" value="F:dioxygenase activity"/>
    <property type="evidence" value="ECO:0007669"/>
    <property type="project" value="UniProtKB-KW"/>
</dbReference>
<dbReference type="SUPFAM" id="SSF55961">
    <property type="entry name" value="Bet v1-like"/>
    <property type="match status" value="1"/>
</dbReference>
<keyword evidence="3" id="KW-0479">Metal-binding</keyword>
<dbReference type="CDD" id="cd03469">
    <property type="entry name" value="Rieske_RO_Alpha_N"/>
    <property type="match status" value="1"/>
</dbReference>
<organism evidence="8 9">
    <name type="scientific">Mesorhizobium ventifaucium</name>
    <dbReference type="NCBI Taxonomy" id="666020"/>
    <lineage>
        <taxon>Bacteria</taxon>
        <taxon>Pseudomonadati</taxon>
        <taxon>Pseudomonadota</taxon>
        <taxon>Alphaproteobacteria</taxon>
        <taxon>Hyphomicrobiales</taxon>
        <taxon>Phyllobacteriaceae</taxon>
        <taxon>Mesorhizobium</taxon>
    </lineage>
</organism>
<keyword evidence="5" id="KW-0408">Iron</keyword>
<dbReference type="SUPFAM" id="SSF50022">
    <property type="entry name" value="ISP domain"/>
    <property type="match status" value="1"/>
</dbReference>
<dbReference type="PANTHER" id="PTHR43756:SF5">
    <property type="entry name" value="CHOLINE MONOOXYGENASE, CHLOROPLASTIC"/>
    <property type="match status" value="1"/>
</dbReference>
<evidence type="ECO:0000256" key="6">
    <source>
        <dbReference type="ARBA" id="ARBA00023014"/>
    </source>
</evidence>
<sequence>MQPSPSERDRYNGLTRVEPTLPSSAYWDVEAYQRDLDAIWYRSWLVVCRETDLAQPLAFRTFRIGTQEIVVLRDETGALRAFHNTCRHRGSQLCRESEGRLKARLITCPYHAWSYSLRGDLVRVPSKSLPEGFDKADHPLYRVALSVWRGFVFVNLAEDAAGTAETSFDPASGNLANWPLETLVTGHVLRTVMNCNWKIFWENFNECLHCPGVHKDLSRLVPIYGRGLMERHDDPEWARHADNDAPEFSGGLRAGAETWSRDGRVHGPVFPDLTSPERAAGQTYATNLPSIFIVGHVDYVRTVRLVPLGPEQTELTAEWLFSRGARRSNGGRR</sequence>
<dbReference type="Pfam" id="PF00355">
    <property type="entry name" value="Rieske"/>
    <property type="match status" value="1"/>
</dbReference>
<dbReference type="InterPro" id="IPR015879">
    <property type="entry name" value="Ring_hydroxy_dOase_asu_C_dom"/>
</dbReference>
<evidence type="ECO:0000256" key="4">
    <source>
        <dbReference type="ARBA" id="ARBA00023002"/>
    </source>
</evidence>
<protein>
    <submittedName>
        <fullName evidence="8">Dioxygenase</fullName>
    </submittedName>
</protein>
<dbReference type="PANTHER" id="PTHR43756">
    <property type="entry name" value="CHOLINE MONOOXYGENASE, CHLOROPLASTIC"/>
    <property type="match status" value="1"/>
</dbReference>
<dbReference type="PRINTS" id="PR00090">
    <property type="entry name" value="RNGDIOXGNASE"/>
</dbReference>
<dbReference type="Pfam" id="PF00848">
    <property type="entry name" value="Ring_hydroxyl_A"/>
    <property type="match status" value="1"/>
</dbReference>
<evidence type="ECO:0000256" key="1">
    <source>
        <dbReference type="ARBA" id="ARBA00001962"/>
    </source>
</evidence>
<dbReference type="InterPro" id="IPR036922">
    <property type="entry name" value="Rieske_2Fe-2S_sf"/>
</dbReference>
<proteinExistence type="predicted"/>
<dbReference type="Gene3D" id="2.102.10.10">
    <property type="entry name" value="Rieske [2Fe-2S] iron-sulphur domain"/>
    <property type="match status" value="1"/>
</dbReference>
<evidence type="ECO:0000313" key="9">
    <source>
        <dbReference type="Proteomes" id="UP001152604"/>
    </source>
</evidence>
<accession>A0ABM9E2A7</accession>
<dbReference type="InterPro" id="IPR017941">
    <property type="entry name" value="Rieske_2Fe-2S"/>
</dbReference>
<reference evidence="8" key="1">
    <citation type="submission" date="2022-03" db="EMBL/GenBank/DDBJ databases">
        <authorList>
            <person name="Brunel B."/>
        </authorList>
    </citation>
    <scope>NUCLEOTIDE SEQUENCE</scope>
    <source>
        <strain evidence="8">STM4922sample</strain>
    </source>
</reference>
<evidence type="ECO:0000256" key="5">
    <source>
        <dbReference type="ARBA" id="ARBA00023004"/>
    </source>
</evidence>
<evidence type="ECO:0000313" key="8">
    <source>
        <dbReference type="EMBL" id="CAH2403209.1"/>
    </source>
</evidence>
<dbReference type="PROSITE" id="PS51296">
    <property type="entry name" value="RIESKE"/>
    <property type="match status" value="1"/>
</dbReference>
<gene>
    <name evidence="8" type="ORF">MES4922_300292</name>
</gene>
<dbReference type="InterPro" id="IPR001663">
    <property type="entry name" value="Rng_hydr_dOase-A"/>
</dbReference>
<keyword evidence="9" id="KW-1185">Reference proteome</keyword>
<feature type="domain" description="Rieske" evidence="7">
    <location>
        <begin position="45"/>
        <end position="154"/>
    </location>
</feature>
<dbReference type="Gene3D" id="3.90.380.10">
    <property type="entry name" value="Naphthalene 1,2-dioxygenase Alpha Subunit, Chain A, domain 1"/>
    <property type="match status" value="1"/>
</dbReference>
<dbReference type="RefSeq" id="WP_254026463.1">
    <property type="nucleotide sequence ID" value="NZ_CAKXZS010000024.1"/>
</dbReference>
<comment type="caution">
    <text evidence="8">The sequence shown here is derived from an EMBL/GenBank/DDBJ whole genome shotgun (WGS) entry which is preliminary data.</text>
</comment>
<comment type="cofactor">
    <cofactor evidence="1">
        <name>Fe cation</name>
        <dbReference type="ChEBI" id="CHEBI:24875"/>
    </cofactor>
</comment>
<keyword evidence="4" id="KW-0560">Oxidoreductase</keyword>